<dbReference type="InterPro" id="IPR029044">
    <property type="entry name" value="Nucleotide-diphossugar_trans"/>
</dbReference>
<dbReference type="GO" id="GO:0009298">
    <property type="term" value="P:GDP-mannose biosynthetic process"/>
    <property type="evidence" value="ECO:0007669"/>
    <property type="project" value="TreeGrafter"/>
</dbReference>
<protein>
    <submittedName>
        <fullName evidence="3">Uncharacterized protein</fullName>
    </submittedName>
</protein>
<dbReference type="InterPro" id="IPR049577">
    <property type="entry name" value="GMPP_N"/>
</dbReference>
<dbReference type="EMBL" id="MAAO01000006">
    <property type="protein sequence ID" value="OUR96532.1"/>
    <property type="molecule type" value="Genomic_DNA"/>
</dbReference>
<proteinExistence type="predicted"/>
<evidence type="ECO:0000259" key="1">
    <source>
        <dbReference type="Pfam" id="PF00483"/>
    </source>
</evidence>
<feature type="domain" description="MannoseP isomerase/GMP-like beta-helix" evidence="2">
    <location>
        <begin position="299"/>
        <end position="345"/>
    </location>
</feature>
<dbReference type="InterPro" id="IPR054566">
    <property type="entry name" value="ManC/GMP-like_b-helix"/>
</dbReference>
<feature type="domain" description="Nucleotidyl transferase" evidence="1">
    <location>
        <begin position="6"/>
        <end position="284"/>
    </location>
</feature>
<dbReference type="AlphaFoldDB" id="A0A1Y5FD42"/>
<evidence type="ECO:0000313" key="3">
    <source>
        <dbReference type="EMBL" id="OUR96532.1"/>
    </source>
</evidence>
<evidence type="ECO:0000313" key="4">
    <source>
        <dbReference type="Proteomes" id="UP000196531"/>
    </source>
</evidence>
<dbReference type="Pfam" id="PF00483">
    <property type="entry name" value="NTP_transferase"/>
    <property type="match status" value="1"/>
</dbReference>
<dbReference type="Pfam" id="PF22640">
    <property type="entry name" value="ManC_GMP_beta-helix"/>
    <property type="match status" value="1"/>
</dbReference>
<dbReference type="InterPro" id="IPR005835">
    <property type="entry name" value="NTP_transferase_dom"/>
</dbReference>
<name>A0A1Y5FD42_9BACT</name>
<dbReference type="GO" id="GO:0004475">
    <property type="term" value="F:mannose-1-phosphate guanylyltransferase (GTP) activity"/>
    <property type="evidence" value="ECO:0007669"/>
    <property type="project" value="InterPro"/>
</dbReference>
<dbReference type="Proteomes" id="UP000196531">
    <property type="component" value="Unassembled WGS sequence"/>
</dbReference>
<reference evidence="4" key="1">
    <citation type="journal article" date="2017" name="Proc. Natl. Acad. Sci. U.S.A.">
        <title>Simulation of Deepwater Horizon oil plume reveals substrate specialization within a complex community of hydrocarbon-degraders.</title>
        <authorList>
            <person name="Hu P."/>
            <person name="Dubinsky E.A."/>
            <person name="Probst A.J."/>
            <person name="Wang J."/>
            <person name="Sieber C.M.K."/>
            <person name="Tom L.M."/>
            <person name="Gardinali P."/>
            <person name="Banfield J.F."/>
            <person name="Atlas R.M."/>
            <person name="Andersen G.L."/>
        </authorList>
    </citation>
    <scope>NUCLEOTIDE SEQUENCE [LARGE SCALE GENOMIC DNA]</scope>
</reference>
<dbReference type="PANTHER" id="PTHR46390">
    <property type="entry name" value="MANNOSE-1-PHOSPHATE GUANYLYLTRANSFERASE"/>
    <property type="match status" value="1"/>
</dbReference>
<dbReference type="CDD" id="cd02509">
    <property type="entry name" value="GDP-M1P_Guanylyltransferase"/>
    <property type="match status" value="1"/>
</dbReference>
<dbReference type="Gene3D" id="3.90.550.10">
    <property type="entry name" value="Spore Coat Polysaccharide Biosynthesis Protein SpsA, Chain A"/>
    <property type="match status" value="1"/>
</dbReference>
<dbReference type="PANTHER" id="PTHR46390:SF1">
    <property type="entry name" value="MANNOSE-1-PHOSPHATE GUANYLYLTRANSFERASE"/>
    <property type="match status" value="1"/>
</dbReference>
<sequence length="357" mass="39854">MENLYSLVMAGGQGTRFWPESTSKKPKQYLSLVSEKSLLEETLDRLDGLIPTDKRYIVTVREQEQLVYSNSKNKIGENGVIFEPSGRNTAPCILLSLATLLKQGASREDVVAILPSDHVILNRSGFQQTLSQASKVAVGQKRIVTIGIPPHFPHTGYGYIQKGDELEEGSFIVSSFKEKPNFETAKKYLEEGKYFWNAGMFVAQIGVLLAEFEKHSPSTYEFYEQLYNAVGDKDLVSKVYSQIPADSIDYAVMEKSDKVALCQANFDWNDLGSWDALATVIDETDDNTLVSAKGHYFEEAKGNIIYAPEQFVSLVNVQDLIVIANGKNVVVLPKSDSQKVKNIVNFLKDSKWGKELL</sequence>
<accession>A0A1Y5FD42</accession>
<organism evidence="3 4">
    <name type="scientific">Halobacteriovorax marinus</name>
    <dbReference type="NCBI Taxonomy" id="97084"/>
    <lineage>
        <taxon>Bacteria</taxon>
        <taxon>Pseudomonadati</taxon>
        <taxon>Bdellovibrionota</taxon>
        <taxon>Bacteriovoracia</taxon>
        <taxon>Bacteriovoracales</taxon>
        <taxon>Halobacteriovoraceae</taxon>
        <taxon>Halobacteriovorax</taxon>
    </lineage>
</organism>
<gene>
    <name evidence="3" type="ORF">A9Q84_09285</name>
</gene>
<comment type="caution">
    <text evidence="3">The sequence shown here is derived from an EMBL/GenBank/DDBJ whole genome shotgun (WGS) entry which is preliminary data.</text>
</comment>
<dbReference type="SUPFAM" id="SSF159283">
    <property type="entry name" value="Guanosine diphospho-D-mannose pyrophosphorylase/mannose-6-phosphate isomerase linker domain"/>
    <property type="match status" value="1"/>
</dbReference>
<dbReference type="SUPFAM" id="SSF53448">
    <property type="entry name" value="Nucleotide-diphospho-sugar transferases"/>
    <property type="match status" value="1"/>
</dbReference>
<evidence type="ECO:0000259" key="2">
    <source>
        <dbReference type="Pfam" id="PF22640"/>
    </source>
</evidence>
<dbReference type="InterPro" id="IPR051161">
    <property type="entry name" value="Mannose-6P_isomerase_type2"/>
</dbReference>